<dbReference type="PROSITE" id="PS00383">
    <property type="entry name" value="TYR_PHOSPHATASE_1"/>
    <property type="match status" value="1"/>
</dbReference>
<organism evidence="6 7">
    <name type="scientific">Oldenlandia corymbosa var. corymbosa</name>
    <dbReference type="NCBI Taxonomy" id="529605"/>
    <lineage>
        <taxon>Eukaryota</taxon>
        <taxon>Viridiplantae</taxon>
        <taxon>Streptophyta</taxon>
        <taxon>Embryophyta</taxon>
        <taxon>Tracheophyta</taxon>
        <taxon>Spermatophyta</taxon>
        <taxon>Magnoliopsida</taxon>
        <taxon>eudicotyledons</taxon>
        <taxon>Gunneridae</taxon>
        <taxon>Pentapetalae</taxon>
        <taxon>asterids</taxon>
        <taxon>lamiids</taxon>
        <taxon>Gentianales</taxon>
        <taxon>Rubiaceae</taxon>
        <taxon>Rubioideae</taxon>
        <taxon>Spermacoceae</taxon>
        <taxon>Hedyotis-Oldenlandia complex</taxon>
        <taxon>Oldenlandia</taxon>
    </lineage>
</organism>
<evidence type="ECO:0000259" key="4">
    <source>
        <dbReference type="PROSITE" id="PS50054"/>
    </source>
</evidence>
<evidence type="ECO:0000313" key="6">
    <source>
        <dbReference type="EMBL" id="CAI9093047.1"/>
    </source>
</evidence>
<dbReference type="PROSITE" id="PS50056">
    <property type="entry name" value="TYR_PHOSPHATASE_2"/>
    <property type="match status" value="1"/>
</dbReference>
<dbReference type="Pfam" id="PF00782">
    <property type="entry name" value="DSPc"/>
    <property type="match status" value="1"/>
</dbReference>
<dbReference type="AlphaFoldDB" id="A0AAV1CES8"/>
<dbReference type="Gene3D" id="3.90.190.10">
    <property type="entry name" value="Protein tyrosine phosphatase superfamily"/>
    <property type="match status" value="1"/>
</dbReference>
<dbReference type="GO" id="GO:0051015">
    <property type="term" value="F:actin filament binding"/>
    <property type="evidence" value="ECO:0007669"/>
    <property type="project" value="InterPro"/>
</dbReference>
<evidence type="ECO:0000256" key="1">
    <source>
        <dbReference type="ARBA" id="ARBA00022801"/>
    </source>
</evidence>
<dbReference type="CDD" id="cd14498">
    <property type="entry name" value="DSP"/>
    <property type="match status" value="1"/>
</dbReference>
<sequence>MLGEGDRERLSASNRKTYSRSVSWTGRSPAQSNSKPQWNSKARACLPPLQPLSITRPAVEEWPKPGSDDLGIWNSPPTPSVRPGSITPRENSVSGHKTPREFEFKKDKLAFFNKECSRIVDYIYLGSDTIAKDREVLRQNGITHVLNCVGFLCPEYFKGDLIYKTLWLQDSPSEDITSILYDVFDYFEEVREQGGRVFVHCCQGVSRSTSLVIAYLMWKQGQSFEDAFQHVKAARGVTNPNMGFACQLLQCQKRVHALPASPSSVIRMYRMAPHSPYDPLHLVPKLLNEPGAEGLDSRGAFIVHVPSAIYVWIGKQSVSVMSDAAKAAANQVIHYEKAKGPVIMVKEGDEPSEFWVALRKDGKVTVGSFSDGIRSVPGYDLDFEIFQKALAGGVVPPFQLSGTGSETHLPARQNGWNRLRWKFASGIMKEFITSTKSSFEAVQTDHGQGDESNEQTFGEPEDTSSPVDRTPPSSPQCDSPLAFPPYVAASSNWIKHSSPLDNLSLSPFASRAKSDTTSPSLSPSTSDYSSSFTFSPTSSNWSDLSCMSTQPSPSELESKNLDLHCSDASLEESAPLLCDGVSSPTENVLSGSRDLRMACFPSRGRSVSLAERRGNIPPPRMRLHLIDEASQVPVGLTRSWSFTRPDLDDEMITEADCNKGSVESSSETSREETMTDADIFVSDDEAQSGDQDELSGTHYLSNLKHGLSLYRWPSLHKVERCHGVLDSTSVYMMFVPGTSDKNVLYVWLGHGASSEGGRDSDSSSFKDIEWERVGHDFIAQKGYPTTSLIQVHFLYIHPHDSIMFLETKSYFWSCVSMDDDVQRCRIREVNVKSLCHSSFCLLLFFESSKCVIDHSCTLMFADRQRRGGTRIAFKASSLFLISGHVRYWNPVGENEPNPTLPNFGLILALCIRKIRFDTSKVKSAIQAVQVFFST</sequence>
<dbReference type="InterPro" id="IPR020422">
    <property type="entry name" value="TYR_PHOSPHATASE_DUAL_dom"/>
</dbReference>
<evidence type="ECO:0000259" key="5">
    <source>
        <dbReference type="PROSITE" id="PS50056"/>
    </source>
</evidence>
<keyword evidence="2" id="KW-0904">Protein phosphatase</keyword>
<feature type="region of interest" description="Disordered" evidence="3">
    <location>
        <begin position="65"/>
        <end position="98"/>
    </location>
</feature>
<name>A0AAV1CES8_OLDCO</name>
<feature type="region of interest" description="Disordered" evidence="3">
    <location>
        <begin position="441"/>
        <end position="481"/>
    </location>
</feature>
<reference evidence="6" key="1">
    <citation type="submission" date="2023-03" db="EMBL/GenBank/DDBJ databases">
        <authorList>
            <person name="Julca I."/>
        </authorList>
    </citation>
    <scope>NUCLEOTIDE SEQUENCE</scope>
</reference>
<dbReference type="SUPFAM" id="SSF55753">
    <property type="entry name" value="Actin depolymerizing proteins"/>
    <property type="match status" value="1"/>
</dbReference>
<dbReference type="InterPro" id="IPR000387">
    <property type="entry name" value="Tyr_Pase_dom"/>
</dbReference>
<feature type="region of interest" description="Disordered" evidence="3">
    <location>
        <begin position="655"/>
        <end position="676"/>
    </location>
</feature>
<feature type="domain" description="Tyrosine-protein phosphatase" evidence="4">
    <location>
        <begin position="115"/>
        <end position="257"/>
    </location>
</feature>
<keyword evidence="7" id="KW-1185">Reference proteome</keyword>
<dbReference type="InterPro" id="IPR000340">
    <property type="entry name" value="Dual-sp_phosphatase_cat-dom"/>
</dbReference>
<evidence type="ECO:0000313" key="7">
    <source>
        <dbReference type="Proteomes" id="UP001161247"/>
    </source>
</evidence>
<feature type="compositionally biased region" description="Basic and acidic residues" evidence="3">
    <location>
        <begin position="1"/>
        <end position="10"/>
    </location>
</feature>
<evidence type="ECO:0000256" key="3">
    <source>
        <dbReference type="SAM" id="MobiDB-lite"/>
    </source>
</evidence>
<dbReference type="PROSITE" id="PS50054">
    <property type="entry name" value="TYR_PHOSPHATASE_DUAL"/>
    <property type="match status" value="1"/>
</dbReference>
<proteinExistence type="predicted"/>
<dbReference type="EMBL" id="OX459119">
    <property type="protein sequence ID" value="CAI9093047.1"/>
    <property type="molecule type" value="Genomic_DNA"/>
</dbReference>
<dbReference type="Gene3D" id="3.40.20.10">
    <property type="entry name" value="Severin"/>
    <property type="match status" value="1"/>
</dbReference>
<dbReference type="PANTHER" id="PTHR46381:SF2">
    <property type="entry name" value="MAP KINASE PHOSPHATASE"/>
    <property type="match status" value="1"/>
</dbReference>
<feature type="compositionally biased region" description="Polar residues" evidence="3">
    <location>
        <begin position="540"/>
        <end position="555"/>
    </location>
</feature>
<gene>
    <name evidence="6" type="ORF">OLC1_LOCUS4566</name>
</gene>
<dbReference type="Pfam" id="PF00626">
    <property type="entry name" value="Gelsolin"/>
    <property type="match status" value="1"/>
</dbReference>
<dbReference type="InterPro" id="IPR007123">
    <property type="entry name" value="Gelsolin-like_dom"/>
</dbReference>
<feature type="domain" description="Tyrosine specific protein phosphatases" evidence="5">
    <location>
        <begin position="174"/>
        <end position="235"/>
    </location>
</feature>
<dbReference type="GO" id="GO:0004721">
    <property type="term" value="F:phosphoprotein phosphatase activity"/>
    <property type="evidence" value="ECO:0007669"/>
    <property type="project" value="UniProtKB-KW"/>
</dbReference>
<keyword evidence="1" id="KW-0378">Hydrolase</keyword>
<dbReference type="Pfam" id="PF25466">
    <property type="entry name" value="MPK1_gelsolin_C"/>
    <property type="match status" value="1"/>
</dbReference>
<dbReference type="SUPFAM" id="SSF52799">
    <property type="entry name" value="(Phosphotyrosine protein) phosphatases II"/>
    <property type="match status" value="1"/>
</dbReference>
<dbReference type="InterPro" id="IPR007122">
    <property type="entry name" value="Villin/Gelsolin"/>
</dbReference>
<dbReference type="InterPro" id="IPR029006">
    <property type="entry name" value="ADF-H/Gelsolin-like_dom_sf"/>
</dbReference>
<feature type="compositionally biased region" description="Polar residues" evidence="3">
    <location>
        <begin position="11"/>
        <end position="40"/>
    </location>
</feature>
<feature type="region of interest" description="Disordered" evidence="3">
    <location>
        <begin position="510"/>
        <end position="557"/>
    </location>
</feature>
<dbReference type="Proteomes" id="UP001161247">
    <property type="component" value="Chromosome 2"/>
</dbReference>
<feature type="compositionally biased region" description="Low complexity" evidence="3">
    <location>
        <begin position="515"/>
        <end position="539"/>
    </location>
</feature>
<accession>A0AAV1CES8</accession>
<dbReference type="InterPro" id="IPR029021">
    <property type="entry name" value="Prot-tyrosine_phosphatase-like"/>
</dbReference>
<dbReference type="SMART" id="SM00195">
    <property type="entry name" value="DSPc"/>
    <property type="match status" value="1"/>
</dbReference>
<dbReference type="PANTHER" id="PTHR46381">
    <property type="entry name" value="MKPA PROTEIN"/>
    <property type="match status" value="1"/>
</dbReference>
<dbReference type="InterPro" id="IPR016130">
    <property type="entry name" value="Tyr_Pase_AS"/>
</dbReference>
<dbReference type="InterPro" id="IPR057528">
    <property type="entry name" value="MPK1_C"/>
</dbReference>
<feature type="region of interest" description="Disordered" evidence="3">
    <location>
        <begin position="1"/>
        <end position="42"/>
    </location>
</feature>
<protein>
    <submittedName>
        <fullName evidence="6">OLC1v1028451C1</fullName>
    </submittedName>
</protein>
<evidence type="ECO:0000256" key="2">
    <source>
        <dbReference type="ARBA" id="ARBA00022912"/>
    </source>
</evidence>
<dbReference type="SMART" id="SM00262">
    <property type="entry name" value="GEL"/>
    <property type="match status" value="1"/>
</dbReference>